<dbReference type="PROSITE" id="PS50977">
    <property type="entry name" value="HTH_TETR_2"/>
    <property type="match status" value="1"/>
</dbReference>
<evidence type="ECO:0000313" key="6">
    <source>
        <dbReference type="EMBL" id="GAA4102654.1"/>
    </source>
</evidence>
<dbReference type="Pfam" id="PF00440">
    <property type="entry name" value="TetR_N"/>
    <property type="match status" value="1"/>
</dbReference>
<feature type="DNA-binding region" description="H-T-H motif" evidence="4">
    <location>
        <begin position="39"/>
        <end position="58"/>
    </location>
</feature>
<evidence type="ECO:0000256" key="1">
    <source>
        <dbReference type="ARBA" id="ARBA00023015"/>
    </source>
</evidence>
<dbReference type="Gene3D" id="1.10.357.10">
    <property type="entry name" value="Tetracycline Repressor, domain 2"/>
    <property type="match status" value="1"/>
</dbReference>
<feature type="domain" description="HTH tetR-type" evidence="5">
    <location>
        <begin position="16"/>
        <end position="76"/>
    </location>
</feature>
<evidence type="ECO:0000256" key="3">
    <source>
        <dbReference type="ARBA" id="ARBA00023163"/>
    </source>
</evidence>
<evidence type="ECO:0000256" key="2">
    <source>
        <dbReference type="ARBA" id="ARBA00023125"/>
    </source>
</evidence>
<dbReference type="EMBL" id="BAABDM010000007">
    <property type="protein sequence ID" value="GAA4102654.1"/>
    <property type="molecule type" value="Genomic_DNA"/>
</dbReference>
<keyword evidence="3" id="KW-0804">Transcription</keyword>
<keyword evidence="7" id="KW-1185">Reference proteome</keyword>
<dbReference type="InterPro" id="IPR009057">
    <property type="entry name" value="Homeodomain-like_sf"/>
</dbReference>
<dbReference type="Proteomes" id="UP001500392">
    <property type="component" value="Unassembled WGS sequence"/>
</dbReference>
<protein>
    <recommendedName>
        <fullName evidence="5">HTH tetR-type domain-containing protein</fullName>
    </recommendedName>
</protein>
<comment type="caution">
    <text evidence="6">The sequence shown here is derived from an EMBL/GenBank/DDBJ whole genome shotgun (WGS) entry which is preliminary data.</text>
</comment>
<keyword evidence="1" id="KW-0805">Transcription regulation</keyword>
<dbReference type="PRINTS" id="PR00455">
    <property type="entry name" value="HTHTETR"/>
</dbReference>
<evidence type="ECO:0000256" key="4">
    <source>
        <dbReference type="PROSITE-ProRule" id="PRU00335"/>
    </source>
</evidence>
<dbReference type="PANTHER" id="PTHR30055:SF234">
    <property type="entry name" value="HTH-TYPE TRANSCRIPTIONAL REGULATOR BETI"/>
    <property type="match status" value="1"/>
</dbReference>
<sequence length="202" mass="22282">MSSENLRAGPLTPKKAKTRALICDTARELFFKQGIEATTIEQIATAAGTRRSTLYTHFSDKNQILTEIIRDFQEAIAKVVEKMPSPQPTREELDLWVQDFAELAAAEKVPTLLLMQGGSSRRIPEAVHDFGVSIFVGLGEKLPAFYAAQNSALGIARAQAVLRQLGWAVALYAENAESAKVHLQVAGEWLARFIELEESRKA</sequence>
<organism evidence="6 7">
    <name type="scientific">Zhongshania borealis</name>
    <dbReference type="NCBI Taxonomy" id="889488"/>
    <lineage>
        <taxon>Bacteria</taxon>
        <taxon>Pseudomonadati</taxon>
        <taxon>Pseudomonadota</taxon>
        <taxon>Gammaproteobacteria</taxon>
        <taxon>Cellvibrionales</taxon>
        <taxon>Spongiibacteraceae</taxon>
        <taxon>Zhongshania</taxon>
    </lineage>
</organism>
<dbReference type="SUPFAM" id="SSF46689">
    <property type="entry name" value="Homeodomain-like"/>
    <property type="match status" value="1"/>
</dbReference>
<accession>A0ABP7X2F7</accession>
<reference evidence="7" key="1">
    <citation type="journal article" date="2019" name="Int. J. Syst. Evol. Microbiol.">
        <title>The Global Catalogue of Microorganisms (GCM) 10K type strain sequencing project: providing services to taxonomists for standard genome sequencing and annotation.</title>
        <authorList>
            <consortium name="The Broad Institute Genomics Platform"/>
            <consortium name="The Broad Institute Genome Sequencing Center for Infectious Disease"/>
            <person name="Wu L."/>
            <person name="Ma J."/>
        </authorList>
    </citation>
    <scope>NUCLEOTIDE SEQUENCE [LARGE SCALE GENOMIC DNA]</scope>
    <source>
        <strain evidence="7">JCM 17304</strain>
    </source>
</reference>
<gene>
    <name evidence="6" type="ORF">GCM10022414_30630</name>
</gene>
<evidence type="ECO:0000313" key="7">
    <source>
        <dbReference type="Proteomes" id="UP001500392"/>
    </source>
</evidence>
<dbReference type="PANTHER" id="PTHR30055">
    <property type="entry name" value="HTH-TYPE TRANSCRIPTIONAL REGULATOR RUTR"/>
    <property type="match status" value="1"/>
</dbReference>
<dbReference type="InterPro" id="IPR001647">
    <property type="entry name" value="HTH_TetR"/>
</dbReference>
<name>A0ABP7X2F7_9GAMM</name>
<dbReference type="RefSeq" id="WP_344937707.1">
    <property type="nucleotide sequence ID" value="NZ_BAABDM010000007.1"/>
</dbReference>
<proteinExistence type="predicted"/>
<keyword evidence="2 4" id="KW-0238">DNA-binding</keyword>
<evidence type="ECO:0000259" key="5">
    <source>
        <dbReference type="PROSITE" id="PS50977"/>
    </source>
</evidence>
<dbReference type="InterPro" id="IPR050109">
    <property type="entry name" value="HTH-type_TetR-like_transc_reg"/>
</dbReference>